<organism evidence="2 3">
    <name type="scientific">Blautia luti DSM 14534 = JCM 17040</name>
    <dbReference type="NCBI Taxonomy" id="649762"/>
    <lineage>
        <taxon>Bacteria</taxon>
        <taxon>Bacillati</taxon>
        <taxon>Bacillota</taxon>
        <taxon>Clostridia</taxon>
        <taxon>Lachnospirales</taxon>
        <taxon>Lachnospiraceae</taxon>
        <taxon>Blautia</taxon>
    </lineage>
</organism>
<proteinExistence type="predicted"/>
<sequence length="700" mass="79674">MKRYGLMLSCEEYKEYDDICYCHSDALLLQETLVNYCDYGYSNLELIPAYIDDDTTPEQIYKKLSLLIDNADSDDTVMFYFAGHGMKIESEGFLILPNTKKSDIAKTAIELKKLNEIMLNKKCNCFIILDACHSGLSPRGEQISLFVETLSDKSCVTLASCSENECSYPDENLEQGVFTYYLAEAIKGSPLEQTILLDKLKVQICENLEEWCSQNYKKQTPTLVGTIVGNTSIATRNSKPYEYAIISYEKKEVTTVENTHLEITPSNNSDIVSPALWQSNSGIELPKVATLDVILNYNYQLKTRELSAISQNYNAGFFEMASESIWNRSIAILRNRVLALGLQFVSEMVGIDNLDYIQNLPAFEVINLAMELGFINATGKMRLTHANEIVQHYLERDVMEEMPQNESDSVIRPCIQYILGYEDSNIQIEYTDFRTSLKVEDFSGNPTKLESLNASPYFYKKTTIRTLVNLLSSTEGAEFETVESNFILIIKTIWKDLTSDDKYFLGLTFSKHKNDGNTKLISAFTKALMSVRGFDYVPENLRSLTFIEAAKNLKSIHYAMNNFYNEPSAVKELNRMGTKIPKPAIKECISATLMVLLGNAYGRSFEAIEPAEDILQKLSQSDWIYYIEQCLPHDEEVLQKISSGGARVERWCNIVKEFDLKSFEYQNSKIQEFIKFSANLDKNNAKSCANSFYKKLINLN</sequence>
<name>A0A844GHS4_9FIRM</name>
<dbReference type="GO" id="GO:0006508">
    <property type="term" value="P:proteolysis"/>
    <property type="evidence" value="ECO:0007669"/>
    <property type="project" value="InterPro"/>
</dbReference>
<comment type="caution">
    <text evidence="2">The sequence shown here is derived from an EMBL/GenBank/DDBJ whole genome shotgun (WGS) entry which is preliminary data.</text>
</comment>
<dbReference type="InterPro" id="IPR029030">
    <property type="entry name" value="Caspase-like_dom_sf"/>
</dbReference>
<dbReference type="PANTHER" id="PTHR22576:SF37">
    <property type="entry name" value="MUCOSA-ASSOCIATED LYMPHOID TISSUE LYMPHOMA TRANSLOCATION PROTEIN 1"/>
    <property type="match status" value="1"/>
</dbReference>
<feature type="domain" description="Peptidase C14 caspase" evidence="1">
    <location>
        <begin position="4"/>
        <end position="224"/>
    </location>
</feature>
<dbReference type="SUPFAM" id="SSF52129">
    <property type="entry name" value="Caspase-like"/>
    <property type="match status" value="1"/>
</dbReference>
<dbReference type="PANTHER" id="PTHR22576">
    <property type="entry name" value="MUCOSA ASSOCIATED LYMPHOID TISSUE LYMPHOMA TRANSLOCATION PROTEIN 1/PARACASPASE"/>
    <property type="match status" value="1"/>
</dbReference>
<dbReference type="Pfam" id="PF00656">
    <property type="entry name" value="Peptidase_C14"/>
    <property type="match status" value="1"/>
</dbReference>
<dbReference type="InterPro" id="IPR011600">
    <property type="entry name" value="Pept_C14_caspase"/>
</dbReference>
<accession>A0A844GHS4</accession>
<protein>
    <recommendedName>
        <fullName evidence="1">Peptidase C14 caspase domain-containing protein</fullName>
    </recommendedName>
</protein>
<evidence type="ECO:0000259" key="1">
    <source>
        <dbReference type="Pfam" id="PF00656"/>
    </source>
</evidence>
<evidence type="ECO:0000313" key="2">
    <source>
        <dbReference type="EMBL" id="MTD61606.1"/>
    </source>
</evidence>
<dbReference type="Proteomes" id="UP000437824">
    <property type="component" value="Unassembled WGS sequence"/>
</dbReference>
<dbReference type="EMBL" id="WMBC01000007">
    <property type="protein sequence ID" value="MTD61606.1"/>
    <property type="molecule type" value="Genomic_DNA"/>
</dbReference>
<dbReference type="RefSeq" id="WP_154780446.1">
    <property type="nucleotide sequence ID" value="NZ_WMBC01000007.1"/>
</dbReference>
<dbReference type="InterPro" id="IPR052039">
    <property type="entry name" value="Caspase-related_regulators"/>
</dbReference>
<dbReference type="Gene3D" id="3.40.50.1460">
    <property type="match status" value="1"/>
</dbReference>
<reference evidence="2 3" key="1">
    <citation type="submission" date="2019-11" db="EMBL/GenBank/DDBJ databases">
        <title>Draft genome sequence of Blautia luti DSM 14534T, isolated from human stool.</title>
        <authorList>
            <person name="Ortiz R."/>
            <person name="Melis-Arcos F."/>
            <person name="Covarrubias P."/>
            <person name="Cardenas J.P."/>
            <person name="Perez-Donoso J."/>
            <person name="Almonacid D."/>
        </authorList>
    </citation>
    <scope>NUCLEOTIDE SEQUENCE [LARGE SCALE GENOMIC DNA]</scope>
    <source>
        <strain evidence="2 3">DSM 14534</strain>
    </source>
</reference>
<dbReference type="GO" id="GO:0004197">
    <property type="term" value="F:cysteine-type endopeptidase activity"/>
    <property type="evidence" value="ECO:0007669"/>
    <property type="project" value="InterPro"/>
</dbReference>
<evidence type="ECO:0000313" key="3">
    <source>
        <dbReference type="Proteomes" id="UP000437824"/>
    </source>
</evidence>
<gene>
    <name evidence="2" type="ORF">GKZ57_10110</name>
</gene>
<dbReference type="AlphaFoldDB" id="A0A844GHS4"/>